<dbReference type="AlphaFoldDB" id="A0A3B0ZKR3"/>
<dbReference type="Gene3D" id="1.25.40.10">
    <property type="entry name" value="Tetratricopeptide repeat domain"/>
    <property type="match status" value="1"/>
</dbReference>
<evidence type="ECO:0000313" key="2">
    <source>
        <dbReference type="EMBL" id="VAW93988.1"/>
    </source>
</evidence>
<sequence>MLTSLARFFILIFIFVSPLTVLAEALAVPPSKQVTSTETDSKQVAVPEKDKTQELKSPPKESVLEQSPKIKPFQDKALENIQAIAQTGALHLALLNLDTLQVTYNDNPMRWLKWERERTRLLNLTGQYAVLVERLSGLPNGLSGSFLYWVKTQQASAYLKLQEYSKARQVLSSVIWANQKPDSEFTNRWLPHWRRMIIHSYLNERLVKDAHIAITRFRQDYGQGDINDIILYARVLLMNNLADEALNLLSAYTSHPEAGMLHLLAQLRRDTRSPRKVLQAGLRQMQGEWVQPELKIYLWSIVAEAAQRSDDRLSAIKAMEFVLSDASGHKLPEGLFKLTIDNLWDAYLDNAMTIGNKAQYLMGDDVVWLNAAQAIEAVRPVNARSLYALLILRGQDKSVKKQAAKLFLKSLMGNSQENDNSSELIKQLFLTSDKFKSKDLIPVGIRHFLVDELLRKGNIRLASELMASIKTSPQGADKFMWSLRRARILVMGGNAKGSAQALTQLLSSQQQRSGEDIDKLMQVVFDLQTVNAHQYAYEVFSLILQQVDDIKLKREIYYWMADSKKAQQQYADAASLYLKSALLPEGEGLDPWGQTARYQAANNLAKAGLLDDARALYSQLLKTTKEESRRKVLKHELQQLRLLENKSKAVQQ</sequence>
<gene>
    <name evidence="2" type="ORF">MNBD_GAMMA23-1105</name>
</gene>
<protein>
    <submittedName>
        <fullName evidence="2">Uncharacterized protein</fullName>
    </submittedName>
</protein>
<feature type="compositionally biased region" description="Basic and acidic residues" evidence="1">
    <location>
        <begin position="47"/>
        <end position="61"/>
    </location>
</feature>
<evidence type="ECO:0000256" key="1">
    <source>
        <dbReference type="SAM" id="MobiDB-lite"/>
    </source>
</evidence>
<feature type="region of interest" description="Disordered" evidence="1">
    <location>
        <begin position="32"/>
        <end position="61"/>
    </location>
</feature>
<name>A0A3B0ZKR3_9ZZZZ</name>
<accession>A0A3B0ZKR3</accession>
<reference evidence="2" key="1">
    <citation type="submission" date="2018-06" db="EMBL/GenBank/DDBJ databases">
        <authorList>
            <person name="Zhirakovskaya E."/>
        </authorList>
    </citation>
    <scope>NUCLEOTIDE SEQUENCE</scope>
</reference>
<proteinExistence type="predicted"/>
<organism evidence="2">
    <name type="scientific">hydrothermal vent metagenome</name>
    <dbReference type="NCBI Taxonomy" id="652676"/>
    <lineage>
        <taxon>unclassified sequences</taxon>
        <taxon>metagenomes</taxon>
        <taxon>ecological metagenomes</taxon>
    </lineage>
</organism>
<dbReference type="InterPro" id="IPR011990">
    <property type="entry name" value="TPR-like_helical_dom_sf"/>
</dbReference>
<dbReference type="EMBL" id="UOFT01000035">
    <property type="protein sequence ID" value="VAW93988.1"/>
    <property type="molecule type" value="Genomic_DNA"/>
</dbReference>
<dbReference type="SUPFAM" id="SSF48452">
    <property type="entry name" value="TPR-like"/>
    <property type="match status" value="1"/>
</dbReference>